<organism evidence="1 2">
    <name type="scientific">Tessaracoccus rhinocerotis</name>
    <dbReference type="NCBI Taxonomy" id="1689449"/>
    <lineage>
        <taxon>Bacteria</taxon>
        <taxon>Bacillati</taxon>
        <taxon>Actinomycetota</taxon>
        <taxon>Actinomycetes</taxon>
        <taxon>Propionibacteriales</taxon>
        <taxon>Propionibacteriaceae</taxon>
        <taxon>Tessaracoccus</taxon>
    </lineage>
</organism>
<dbReference type="PANTHER" id="PTHR33428">
    <property type="entry name" value="CHLOROPHYLLASE-2, CHLOROPLASTIC"/>
    <property type="match status" value="1"/>
</dbReference>
<gene>
    <name evidence="1" type="ORF">FOJ82_14110</name>
</gene>
<protein>
    <submittedName>
        <fullName evidence="1">Chlorophyllase</fullName>
    </submittedName>
</protein>
<dbReference type="Proteomes" id="UP000317638">
    <property type="component" value="Unassembled WGS sequence"/>
</dbReference>
<comment type="caution">
    <text evidence="1">The sequence shown here is derived from an EMBL/GenBank/DDBJ whole genome shotgun (WGS) entry which is preliminary data.</text>
</comment>
<dbReference type="EMBL" id="VKKG01000006">
    <property type="protein sequence ID" value="TRY16988.1"/>
    <property type="molecule type" value="Genomic_DNA"/>
</dbReference>
<reference evidence="1 2" key="1">
    <citation type="submission" date="2019-07" db="EMBL/GenBank/DDBJ databases">
        <authorList>
            <person name="Zhou L.-Y."/>
        </authorList>
    </citation>
    <scope>NUCLEOTIDE SEQUENCE [LARGE SCALE GENOMIC DNA]</scope>
    <source>
        <strain evidence="1 2">YIM 101269</strain>
    </source>
</reference>
<dbReference type="OrthoDB" id="6646510at2"/>
<keyword evidence="2" id="KW-1185">Reference proteome</keyword>
<dbReference type="SUPFAM" id="SSF53474">
    <property type="entry name" value="alpha/beta-Hydrolases"/>
    <property type="match status" value="1"/>
</dbReference>
<dbReference type="AlphaFoldDB" id="A0A553JX03"/>
<name>A0A553JX03_9ACTN</name>
<accession>A0A553JX03</accession>
<evidence type="ECO:0000313" key="2">
    <source>
        <dbReference type="Proteomes" id="UP000317638"/>
    </source>
</evidence>
<dbReference type="InterPro" id="IPR029058">
    <property type="entry name" value="AB_hydrolase_fold"/>
</dbReference>
<dbReference type="PANTHER" id="PTHR33428:SF14">
    <property type="entry name" value="CARBOXYLESTERASE TYPE B DOMAIN-CONTAINING PROTEIN"/>
    <property type="match status" value="1"/>
</dbReference>
<evidence type="ECO:0000313" key="1">
    <source>
        <dbReference type="EMBL" id="TRY16988.1"/>
    </source>
</evidence>
<dbReference type="Pfam" id="PF07224">
    <property type="entry name" value="Chlorophyllase"/>
    <property type="match status" value="1"/>
</dbReference>
<proteinExistence type="predicted"/>
<dbReference type="Gene3D" id="3.40.50.1820">
    <property type="entry name" value="alpha/beta hydrolase"/>
    <property type="match status" value="1"/>
</dbReference>
<sequence length="295" mass="31308">MPQTISVKPVRLPAPERGTDLEVRVTAPATGSGLPVILMAHGFGGSMTSYDPLVDHWAAAGFVVVQPTFLDSATLAITPDDPRHGEIWRFRVRDVTQVIDSLDRLLAAIPGLPERVDVRNLAVVGHSWGGQTVGMLLGARVIADDRTVGASHTDPRVRAGVLLATTGTGGEDLAPFAREHFPFMSPDFGQLTTPTLVVAGESDDSPLSTRGPDWFTDAHRLSPGSRALVTVLGGEHYLGGIHGYNRTDTTDESPQRVEAVRLTSTAFLRTTLGQDADAWAAAVAAPPVGSRIDEA</sequence>
<dbReference type="InterPro" id="IPR017395">
    <property type="entry name" value="Chlorophyllase-like"/>
</dbReference>